<keyword evidence="2" id="KW-1185">Reference proteome</keyword>
<organism evidence="1 2">
    <name type="scientific">Marimonas arenosa</name>
    <dbReference type="NCBI Taxonomy" id="1795305"/>
    <lineage>
        <taxon>Bacteria</taxon>
        <taxon>Pseudomonadati</taxon>
        <taxon>Pseudomonadota</taxon>
        <taxon>Alphaproteobacteria</taxon>
        <taxon>Rhodobacterales</taxon>
        <taxon>Paracoccaceae</taxon>
        <taxon>Marimonas</taxon>
    </lineage>
</organism>
<dbReference type="EMBL" id="JANHAX010000003">
    <property type="protein sequence ID" value="MDQ2090894.1"/>
    <property type="molecule type" value="Genomic_DNA"/>
</dbReference>
<dbReference type="RefSeq" id="WP_306736160.1">
    <property type="nucleotide sequence ID" value="NZ_JANHAX010000003.1"/>
</dbReference>
<comment type="caution">
    <text evidence="1">The sequence shown here is derived from an EMBL/GenBank/DDBJ whole genome shotgun (WGS) entry which is preliminary data.</text>
</comment>
<protein>
    <submittedName>
        <fullName evidence="1">YqcI/YcgG family protein</fullName>
    </submittedName>
</protein>
<proteinExistence type="predicted"/>
<reference evidence="1" key="1">
    <citation type="submission" date="2022-07" db="EMBL/GenBank/DDBJ databases">
        <authorList>
            <person name="Otstavnykh N."/>
            <person name="Isaeva M."/>
            <person name="Bystritskaya E."/>
        </authorList>
    </citation>
    <scope>NUCLEOTIDE SEQUENCE</scope>
    <source>
        <strain evidence="1">KCTC 52189</strain>
    </source>
</reference>
<name>A0AAE3WDX7_9RHOB</name>
<gene>
    <name evidence="1" type="ORF">NO357_13375</name>
</gene>
<evidence type="ECO:0000313" key="2">
    <source>
        <dbReference type="Proteomes" id="UP001226762"/>
    </source>
</evidence>
<dbReference type="PANTHER" id="PTHR40045:SF1">
    <property type="entry name" value="YQCI_YCGG FAMILY PROTEIN"/>
    <property type="match status" value="1"/>
</dbReference>
<sequence length="246" mass="27856">MPLIDQSDPARSGYAGPDWHREVLDDLARSLTPPSDFPCTFSQNAFRRELIQLIFVEDTGSDARARLRADLSAYIAQARQWNGQVNTARPLVVAFSHDAVPPTDLAGYHEFGWRMLQDWHDNDPAPWPEDVARDPEEAFWSMCFDGMQLFVNMSAPAHVKRRSRNLGQHFLFIVNPRERFDVVAGETPDGARVRGVIRSRAEAYDGMPHAPVLGKFLKGELEWPQYALPDDNQTFPETCPLHTRAG</sequence>
<dbReference type="AlphaFoldDB" id="A0AAE3WDX7"/>
<accession>A0AAE3WDX7</accession>
<evidence type="ECO:0000313" key="1">
    <source>
        <dbReference type="EMBL" id="MDQ2090894.1"/>
    </source>
</evidence>
<dbReference type="InterPro" id="IPR014988">
    <property type="entry name" value="Uncharacterised_YqcI/YcgG"/>
</dbReference>
<dbReference type="PANTHER" id="PTHR40045">
    <property type="entry name" value="YCGG FAMILY PROTEIN"/>
    <property type="match status" value="1"/>
</dbReference>
<reference evidence="1" key="2">
    <citation type="submission" date="2023-02" db="EMBL/GenBank/DDBJ databases">
        <title>'Rhodoalgimonas zhirmunskyi' gen. nov., isolated from a red alga.</title>
        <authorList>
            <person name="Nedashkovskaya O.I."/>
            <person name="Otstavnykh N.Y."/>
            <person name="Bystritskaya E.P."/>
            <person name="Balabanova L.A."/>
            <person name="Isaeva M.P."/>
        </authorList>
    </citation>
    <scope>NUCLEOTIDE SEQUENCE</scope>
    <source>
        <strain evidence="1">KCTC 52189</strain>
    </source>
</reference>
<dbReference type="Proteomes" id="UP001226762">
    <property type="component" value="Unassembled WGS sequence"/>
</dbReference>
<dbReference type="Pfam" id="PF08892">
    <property type="entry name" value="YqcI_YcgG"/>
    <property type="match status" value="1"/>
</dbReference>